<dbReference type="EMBL" id="JACHMH010000001">
    <property type="protein sequence ID" value="MBB4678995.1"/>
    <property type="molecule type" value="Genomic_DNA"/>
</dbReference>
<dbReference type="InterPro" id="IPR024079">
    <property type="entry name" value="MetalloPept_cat_dom_sf"/>
</dbReference>
<keyword evidence="1" id="KW-0732">Signal</keyword>
<accession>A0A7W7FVF6</accession>
<dbReference type="Proteomes" id="UP000533598">
    <property type="component" value="Unassembled WGS sequence"/>
</dbReference>
<dbReference type="AlphaFoldDB" id="A0A7W7FVF6"/>
<keyword evidence="3" id="KW-1185">Reference proteome</keyword>
<protein>
    <recommendedName>
        <fullName evidence="4">IgA peptidase M64</fullName>
    </recommendedName>
</protein>
<sequence>MVRRTAALLGALALAASVLLAAGPAQADPAAPPGTVVPVQVTGDPAKRFNLVIVPDGYTSADLPKFREHVDKHLNVLWTIEPFKSYRSYLNVYTVEIASPESGVSCDPDISSPRRNTPLRMGFWGGCNPSGVRRLLTVDSTAVVNYANLVPGTTAANRQILAIANSDTYGGAGGTYATASGGNALSALITPHELGHSLGGLQDEYDYLNRGVRGGAYTGGEPDSVHHSLLTEAQMREQKKKWWRWLGEPSDSGGVIGRHEAGMYSSTGVWRPSKHSMMKTLGYYFDQPTRERMVERLSGKTSILQDGTPNTAPIGADRVVWAEPLHPVSHSLTVSWTLDGKPLSTNGSRSVDLTRQNLTPGRHTLIATVTDPTDFVRDPAIRASTALTRTRTWTIDTSLTTPRPNVPADFLAHTPTNRPVGGGDVVYVQTTRPAAQEPPVTWTLDGRQVSTAADNRDLNLKSLKLTPGRHTLTATTGTATRTWSVDAQPPATSFELSKPLLTRTSPTGDPEYVFNAPFTMRLKATDDTQGFVVPEFRTNGDGWFNYFGWPTDANAPFRFTPNGTNIDDLIYGKLGTPRLSPWDNVPPGYGRHTIDYRAIDPAGNTATPGRFAVTLLREPPACTTTITGPHTGPLVVSTGVTCLNAATVTGPLTVNPGATLVATESTITGPVRTDRAVGVHLLNSTIIGPTALTGTTGDVTVVGGRIVGALRVSDSTATDRGPVLAGVEVTGPVQCRGNATAPDNLGAPITGFGPATGQCAVLR</sequence>
<proteinExistence type="predicted"/>
<name>A0A7W7FVF6_9PSEU</name>
<evidence type="ECO:0000313" key="3">
    <source>
        <dbReference type="Proteomes" id="UP000533598"/>
    </source>
</evidence>
<reference evidence="2 3" key="1">
    <citation type="submission" date="2020-08" db="EMBL/GenBank/DDBJ databases">
        <title>Sequencing the genomes of 1000 actinobacteria strains.</title>
        <authorList>
            <person name="Klenk H.-P."/>
        </authorList>
    </citation>
    <scope>NUCLEOTIDE SEQUENCE [LARGE SCALE GENOMIC DNA]</scope>
    <source>
        <strain evidence="2 3">DSM 44230</strain>
    </source>
</reference>
<comment type="caution">
    <text evidence="2">The sequence shown here is derived from an EMBL/GenBank/DDBJ whole genome shotgun (WGS) entry which is preliminary data.</text>
</comment>
<evidence type="ECO:0008006" key="4">
    <source>
        <dbReference type="Google" id="ProtNLM"/>
    </source>
</evidence>
<evidence type="ECO:0000256" key="1">
    <source>
        <dbReference type="SAM" id="SignalP"/>
    </source>
</evidence>
<dbReference type="Pfam" id="PF09471">
    <property type="entry name" value="Peptidase_M64"/>
    <property type="match status" value="1"/>
</dbReference>
<feature type="chain" id="PRO_5031160796" description="IgA peptidase M64" evidence="1">
    <location>
        <begin position="28"/>
        <end position="763"/>
    </location>
</feature>
<organism evidence="2 3">
    <name type="scientific">Crossiella cryophila</name>
    <dbReference type="NCBI Taxonomy" id="43355"/>
    <lineage>
        <taxon>Bacteria</taxon>
        <taxon>Bacillati</taxon>
        <taxon>Actinomycetota</taxon>
        <taxon>Actinomycetes</taxon>
        <taxon>Pseudonocardiales</taxon>
        <taxon>Pseudonocardiaceae</taxon>
        <taxon>Crossiella</taxon>
    </lineage>
</organism>
<gene>
    <name evidence="2" type="ORF">HNR67_005113</name>
</gene>
<feature type="signal peptide" evidence="1">
    <location>
        <begin position="1"/>
        <end position="27"/>
    </location>
</feature>
<dbReference type="GO" id="GO:0008237">
    <property type="term" value="F:metallopeptidase activity"/>
    <property type="evidence" value="ECO:0007669"/>
    <property type="project" value="InterPro"/>
</dbReference>
<dbReference type="RefSeq" id="WP_185004795.1">
    <property type="nucleotide sequence ID" value="NZ_BAAAUI010000046.1"/>
</dbReference>
<dbReference type="Gene3D" id="3.40.390.10">
    <property type="entry name" value="Collagenase (Catalytic Domain)"/>
    <property type="match status" value="1"/>
</dbReference>
<dbReference type="InterPro" id="IPR019026">
    <property type="entry name" value="Peptidase_M64_IgA"/>
</dbReference>
<evidence type="ECO:0000313" key="2">
    <source>
        <dbReference type="EMBL" id="MBB4678995.1"/>
    </source>
</evidence>